<accession>A0ABD0BUH8</accession>
<dbReference type="EMBL" id="BQFY01000015">
    <property type="protein sequence ID" value="GJJ83937.1"/>
    <property type="molecule type" value="Genomic_DNA"/>
</dbReference>
<dbReference type="Proteomes" id="UP001050241">
    <property type="component" value="Unassembled WGS sequence"/>
</dbReference>
<reference evidence="2" key="1">
    <citation type="submission" date="2021-11" db="EMBL/GenBank/DDBJ databases">
        <title>WGS analysis for carbapenemase-producing Enterobacterales outbreak in a University Hospital, Japan.</title>
        <authorList>
            <person name="Tukada M."/>
            <person name="Miyazaki T."/>
            <person name="Aoki K."/>
            <person name="Yoshizawa S."/>
            <person name="Ishii Y."/>
            <person name="Tateda K."/>
        </authorList>
    </citation>
    <scope>NUCLEOTIDE SEQUENCE</scope>
    <source>
        <strain evidence="2">TUM16652</strain>
    </source>
</reference>
<proteinExistence type="predicted"/>
<gene>
    <name evidence="2" type="ORF">TUM16652_26360</name>
</gene>
<evidence type="ECO:0000313" key="2">
    <source>
        <dbReference type="EMBL" id="GJJ83937.1"/>
    </source>
</evidence>
<evidence type="ECO:0000256" key="1">
    <source>
        <dbReference type="SAM" id="MobiDB-lite"/>
    </source>
</evidence>
<name>A0ABD0BUH8_ENTCL</name>
<feature type="region of interest" description="Disordered" evidence="1">
    <location>
        <begin position="20"/>
        <end position="51"/>
    </location>
</feature>
<organism evidence="2 3">
    <name type="scientific">Enterobacter cloacae</name>
    <dbReference type="NCBI Taxonomy" id="550"/>
    <lineage>
        <taxon>Bacteria</taxon>
        <taxon>Pseudomonadati</taxon>
        <taxon>Pseudomonadota</taxon>
        <taxon>Gammaproteobacteria</taxon>
        <taxon>Enterobacterales</taxon>
        <taxon>Enterobacteriaceae</taxon>
        <taxon>Enterobacter</taxon>
        <taxon>Enterobacter cloacae complex</taxon>
    </lineage>
</organism>
<comment type="caution">
    <text evidence="2">The sequence shown here is derived from an EMBL/GenBank/DDBJ whole genome shotgun (WGS) entry which is preliminary data.</text>
</comment>
<protein>
    <submittedName>
        <fullName evidence="2">Uncharacterized protein</fullName>
    </submittedName>
</protein>
<feature type="compositionally biased region" description="Basic and acidic residues" evidence="1">
    <location>
        <begin position="22"/>
        <end position="51"/>
    </location>
</feature>
<evidence type="ECO:0000313" key="3">
    <source>
        <dbReference type="Proteomes" id="UP001050241"/>
    </source>
</evidence>
<sequence>MPSPAALCEVPHSPVALKIQHRHDEDRQDDEKNQCDNKYLTHDRPHGTTTD</sequence>
<dbReference type="AlphaFoldDB" id="A0ABD0BUH8"/>